<dbReference type="RefSeq" id="WP_257560782.1">
    <property type="nucleotide sequence ID" value="NZ_JANKBY010000382.1"/>
</dbReference>
<sequence length="146" mass="16864">MKSIEIVKIKMVKDKETEKRYKVKITNPWDCYKVLRDLLEYEDREHFLVITLNTKNEINNITTVSTGTLNSSLVHPREVFKTSILSNANKIIIAHNHPSGNIEPSNEDKNITNRLIKCGEILGIEILDHIIIGDDLYFSFKENLLI</sequence>
<evidence type="ECO:0000259" key="7">
    <source>
        <dbReference type="PROSITE" id="PS50249"/>
    </source>
</evidence>
<keyword evidence="4" id="KW-0378">Hydrolase</keyword>
<evidence type="ECO:0000313" key="9">
    <source>
        <dbReference type="Proteomes" id="UP001140817"/>
    </source>
</evidence>
<evidence type="ECO:0000256" key="1">
    <source>
        <dbReference type="ARBA" id="ARBA00010243"/>
    </source>
</evidence>
<keyword evidence="6" id="KW-0482">Metalloprotease</keyword>
<dbReference type="Proteomes" id="UP001140817">
    <property type="component" value="Unassembled WGS sequence"/>
</dbReference>
<keyword evidence="3" id="KW-0479">Metal-binding</keyword>
<keyword evidence="2" id="KW-0645">Protease</keyword>
<dbReference type="PANTHER" id="PTHR30471:SF3">
    <property type="entry name" value="UPF0758 PROTEIN YEES-RELATED"/>
    <property type="match status" value="1"/>
</dbReference>
<dbReference type="NCBIfam" id="TIGR00608">
    <property type="entry name" value="radc"/>
    <property type="match status" value="1"/>
</dbReference>
<feature type="domain" description="MPN" evidence="7">
    <location>
        <begin position="24"/>
        <end position="146"/>
    </location>
</feature>
<dbReference type="InterPro" id="IPR001405">
    <property type="entry name" value="UPF0758"/>
</dbReference>
<dbReference type="GO" id="GO:0006508">
    <property type="term" value="P:proteolysis"/>
    <property type="evidence" value="ECO:0007669"/>
    <property type="project" value="UniProtKB-KW"/>
</dbReference>
<evidence type="ECO:0000313" key="8">
    <source>
        <dbReference type="EMBL" id="MCR1824708.1"/>
    </source>
</evidence>
<dbReference type="PROSITE" id="PS50249">
    <property type="entry name" value="MPN"/>
    <property type="match status" value="1"/>
</dbReference>
<dbReference type="PROSITE" id="PS01302">
    <property type="entry name" value="UPF0758"/>
    <property type="match status" value="1"/>
</dbReference>
<dbReference type="CDD" id="cd08071">
    <property type="entry name" value="MPN_DUF2466"/>
    <property type="match status" value="1"/>
</dbReference>
<dbReference type="AlphaFoldDB" id="A0A9X2MEK1"/>
<name>A0A9X2MEK1_9FIRM</name>
<evidence type="ECO:0000256" key="5">
    <source>
        <dbReference type="ARBA" id="ARBA00022833"/>
    </source>
</evidence>
<keyword evidence="5" id="KW-0862">Zinc</keyword>
<evidence type="ECO:0000256" key="2">
    <source>
        <dbReference type="ARBA" id="ARBA00022670"/>
    </source>
</evidence>
<reference evidence="8" key="1">
    <citation type="submission" date="2022-07" db="EMBL/GenBank/DDBJ databases">
        <title>Enhanced cultured diversity of the mouse gut microbiota enables custom-made synthetic communities.</title>
        <authorList>
            <person name="Afrizal A."/>
        </authorList>
    </citation>
    <scope>NUCLEOTIDE SEQUENCE</scope>
    <source>
        <strain evidence="8">DSM 29186</strain>
    </source>
</reference>
<keyword evidence="9" id="KW-1185">Reference proteome</keyword>
<dbReference type="GO" id="GO:0046872">
    <property type="term" value="F:metal ion binding"/>
    <property type="evidence" value="ECO:0007669"/>
    <property type="project" value="UniProtKB-KW"/>
</dbReference>
<accession>A0A9X2MEK1</accession>
<dbReference type="InterPro" id="IPR037518">
    <property type="entry name" value="MPN"/>
</dbReference>
<dbReference type="GO" id="GO:0008237">
    <property type="term" value="F:metallopeptidase activity"/>
    <property type="evidence" value="ECO:0007669"/>
    <property type="project" value="UniProtKB-KW"/>
</dbReference>
<organism evidence="8 9">
    <name type="scientific">Terrisporobacter muris</name>
    <dbReference type="NCBI Taxonomy" id="2963284"/>
    <lineage>
        <taxon>Bacteria</taxon>
        <taxon>Bacillati</taxon>
        <taxon>Bacillota</taxon>
        <taxon>Clostridia</taxon>
        <taxon>Peptostreptococcales</taxon>
        <taxon>Peptostreptococcaceae</taxon>
        <taxon>Terrisporobacter</taxon>
    </lineage>
</organism>
<evidence type="ECO:0000256" key="6">
    <source>
        <dbReference type="ARBA" id="ARBA00023049"/>
    </source>
</evidence>
<evidence type="ECO:0000256" key="4">
    <source>
        <dbReference type="ARBA" id="ARBA00022801"/>
    </source>
</evidence>
<proteinExistence type="inferred from homology"/>
<dbReference type="PANTHER" id="PTHR30471">
    <property type="entry name" value="DNA REPAIR PROTEIN RADC"/>
    <property type="match status" value="1"/>
</dbReference>
<dbReference type="EMBL" id="JANKBY010000382">
    <property type="protein sequence ID" value="MCR1824708.1"/>
    <property type="molecule type" value="Genomic_DNA"/>
</dbReference>
<dbReference type="InterPro" id="IPR025657">
    <property type="entry name" value="RadC_JAB"/>
</dbReference>
<dbReference type="Pfam" id="PF04002">
    <property type="entry name" value="RadC"/>
    <property type="match status" value="1"/>
</dbReference>
<comment type="similarity">
    <text evidence="1">Belongs to the UPF0758 family.</text>
</comment>
<gene>
    <name evidence="8" type="primary">radC</name>
    <name evidence="8" type="ORF">NSA58_18160</name>
</gene>
<dbReference type="Gene3D" id="3.40.140.10">
    <property type="entry name" value="Cytidine Deaminase, domain 2"/>
    <property type="match status" value="1"/>
</dbReference>
<comment type="caution">
    <text evidence="8">The sequence shown here is derived from an EMBL/GenBank/DDBJ whole genome shotgun (WGS) entry which is preliminary data.</text>
</comment>
<dbReference type="InterPro" id="IPR020891">
    <property type="entry name" value="UPF0758_CS"/>
</dbReference>
<evidence type="ECO:0000256" key="3">
    <source>
        <dbReference type="ARBA" id="ARBA00022723"/>
    </source>
</evidence>
<protein>
    <submittedName>
        <fullName evidence="8">DNA repair protein RadC</fullName>
    </submittedName>
</protein>